<dbReference type="Proteomes" id="UP000824120">
    <property type="component" value="Chromosome 9"/>
</dbReference>
<feature type="region of interest" description="Disordered" evidence="1">
    <location>
        <begin position="29"/>
        <end position="59"/>
    </location>
</feature>
<comment type="caution">
    <text evidence="2">The sequence shown here is derived from an EMBL/GenBank/DDBJ whole genome shotgun (WGS) entry which is preliminary data.</text>
</comment>
<organism evidence="2 3">
    <name type="scientific">Solanum commersonii</name>
    <name type="common">Commerson's wild potato</name>
    <name type="synonym">Commerson's nightshade</name>
    <dbReference type="NCBI Taxonomy" id="4109"/>
    <lineage>
        <taxon>Eukaryota</taxon>
        <taxon>Viridiplantae</taxon>
        <taxon>Streptophyta</taxon>
        <taxon>Embryophyta</taxon>
        <taxon>Tracheophyta</taxon>
        <taxon>Spermatophyta</taxon>
        <taxon>Magnoliopsida</taxon>
        <taxon>eudicotyledons</taxon>
        <taxon>Gunneridae</taxon>
        <taxon>Pentapetalae</taxon>
        <taxon>asterids</taxon>
        <taxon>lamiids</taxon>
        <taxon>Solanales</taxon>
        <taxon>Solanaceae</taxon>
        <taxon>Solanoideae</taxon>
        <taxon>Solaneae</taxon>
        <taxon>Solanum</taxon>
    </lineage>
</organism>
<keyword evidence="3" id="KW-1185">Reference proteome</keyword>
<sequence length="59" mass="7003">MKKSDRKDCCFGTRMEEFSLDLAMRESWGSQTLKVDDEPNDEMKEDPEEDPREPTEEME</sequence>
<dbReference type="AlphaFoldDB" id="A0A9J5XBU1"/>
<evidence type="ECO:0000313" key="2">
    <source>
        <dbReference type="EMBL" id="KAG5584336.1"/>
    </source>
</evidence>
<accession>A0A9J5XBU1</accession>
<proteinExistence type="predicted"/>
<dbReference type="EMBL" id="JACXVP010000009">
    <property type="protein sequence ID" value="KAG5584336.1"/>
    <property type="molecule type" value="Genomic_DNA"/>
</dbReference>
<protein>
    <submittedName>
        <fullName evidence="2">Uncharacterized protein</fullName>
    </submittedName>
</protein>
<evidence type="ECO:0000313" key="3">
    <source>
        <dbReference type="Proteomes" id="UP000824120"/>
    </source>
</evidence>
<gene>
    <name evidence="2" type="ORF">H5410_044770</name>
</gene>
<evidence type="ECO:0000256" key="1">
    <source>
        <dbReference type="SAM" id="MobiDB-lite"/>
    </source>
</evidence>
<feature type="compositionally biased region" description="Acidic residues" evidence="1">
    <location>
        <begin position="38"/>
        <end position="51"/>
    </location>
</feature>
<name>A0A9J5XBU1_SOLCO</name>
<reference evidence="2 3" key="1">
    <citation type="submission" date="2020-09" db="EMBL/GenBank/DDBJ databases">
        <title>De no assembly of potato wild relative species, Solanum commersonii.</title>
        <authorList>
            <person name="Cho K."/>
        </authorList>
    </citation>
    <scope>NUCLEOTIDE SEQUENCE [LARGE SCALE GENOMIC DNA]</scope>
    <source>
        <strain evidence="2">LZ3.2</strain>
        <tissue evidence="2">Leaf</tissue>
    </source>
</reference>